<dbReference type="Gene3D" id="1.50.10.20">
    <property type="match status" value="1"/>
</dbReference>
<sequence length="1151" mass="131228">MKWSVLVPEKLADGEYMISIDGHRGFAFHEDVPVVIESERFSGLIQLDKPVYVPGDTVNFRVIVVDSDLKPPKRKYITVTIITPSDALLRQWDAAPLNIGVFEGSFQISALSIFGTYKIVVESNGDRLVSKTFEVKEYVLPGFDVDVFPTRVPLEKHQAVDLTVVAKNVFGKPIEFHDGSPATNVKCIVQVEGTEENEFERVSDNNGEILLQLTPSESEDVITLTVLVDGQEILEEEISKAEFKTKSFLKISLKSRAQVNMPIRLNINCDKSVTFFMYYVMAKGNIIDQGYVSVTRRTSANIYVQYSASMVPKATVFVVTVAGDRMVYDTMDILFEEQVNNIHVDIQQKQVQPGGHVNLNVRGRQGSYVALAAYDKRLREYGSIHDLTWKDVEMLYEHFYSIEEDEYAEFDIFEGFGLFARLPTNIKINSVVRRADRYDSFANPIQYRNDFAESFLWKNLSLQHSDQITLVERIPDTMTTWYLTGFAVHPEYGFGIVKQPVEFTTKKSFYIVDHLPYSIKRGEVVELSFTIFSNHKDSAVQVRLFNIHQQLEFIEQPFNDSAKIKYVVTQQKFGAPVTFKVKAKKLGPIVVRVEASYLLENDTIVKVIRVIPESLMKRGSESLMFHSQSYVNQIFEFDLHIDHHADVGSTKIQFIIKPNLLEAIEDNLQNITSTMGFEVSNTLIDFASNVAVLDFVTVAAKKYPEYQKLGRQSGLTSGYRNLLRYRKFDGSFNAYGSGDSSIFVTAFVVDVLLVASRYLGEVEERPIQSFDWLASKQHSSGRFEEIGPIVVQELQADPINCIALTSYVLIAFLNFEPIRNNYSEVIQKGIDYILNHRNDNGDTFHLAIVTYALTLHDPKSDAAVNSLLKLMEKGHMSEEHMYWPSESHTIATTAYALLSMRYNENFFVNQILTMRWLVKQRYTYDSFPRALDTYVGLKALTGLAEMIASYHNDYDIVFTILHNKSFRIRSFLINSYKNSYTGKFEDIPSDTRRVKINFAGKGVGLFTINYMYSVDLRNHIPQFMLTLEKFKTKSNYELKLKICANFIPSLLQERINVSLIEVTLPSGYVVDNHPISNATGVSSIEKIDIQYGATTVFVYYANMGPDPNCFTVTAFRELKASYRCPAYVIVKDFFHPEINAIKVYDVDQDDD</sequence>
<reference evidence="13" key="2">
    <citation type="submission" date="2020-05" db="UniProtKB">
        <authorList>
            <consortium name="EnsemblMetazoa"/>
        </authorList>
    </citation>
    <scope>IDENTIFICATION</scope>
</reference>
<protein>
    <recommendedName>
        <fullName evidence="8">TEP1-F</fullName>
    </recommendedName>
</protein>
<dbReference type="VEuPathDB" id="VectorBase:ASIS005438"/>
<dbReference type="EMBL" id="ATLV01013197">
    <property type="status" value="NOT_ANNOTATED_CDS"/>
    <property type="molecule type" value="Genomic_DNA"/>
</dbReference>
<comment type="function">
    <text evidence="6">Binds covalently through a thioester bond to the pathogen surface resulting in pathogen clearance.</text>
</comment>
<keyword evidence="1" id="KW-0732">Signal</keyword>
<evidence type="ECO:0000259" key="10">
    <source>
        <dbReference type="SMART" id="SM01360"/>
    </source>
</evidence>
<proteinExistence type="predicted"/>
<dbReference type="Gene3D" id="2.60.40.690">
    <property type="entry name" value="Alpha-macroglobulin, receptor-binding domain"/>
    <property type="match status" value="1"/>
</dbReference>
<dbReference type="GO" id="GO:0004866">
    <property type="term" value="F:endopeptidase inhibitor activity"/>
    <property type="evidence" value="ECO:0007669"/>
    <property type="project" value="InterPro"/>
</dbReference>
<evidence type="ECO:0000256" key="5">
    <source>
        <dbReference type="ARBA" id="ARBA00023180"/>
    </source>
</evidence>
<dbReference type="InterPro" id="IPR013783">
    <property type="entry name" value="Ig-like_fold"/>
</dbReference>
<dbReference type="SMART" id="SM01361">
    <property type="entry name" value="A2M_recep"/>
    <property type="match status" value="1"/>
</dbReference>
<comment type="subunit">
    <text evidence="7">Heterodimer of a TEP1-N chain and an TEP1-C chain non-covalently linked. Forms a complex composed of TEP1-N and TEP1-C heterodimer, LRIM1 and APL1C; the interaction stabilizes TEP1-N and TEP1-C heterodimer, prevents its binding to tissues while circulating in the hemolymph and protects the thioester bond from hydrolysis. Mature TEP1 and to a lesser extent full-length TEP1 interact with SPCLIP1; the interaction is induced by microbial infection.</text>
</comment>
<dbReference type="SMART" id="SM01359">
    <property type="entry name" value="A2M_N_2"/>
    <property type="match status" value="1"/>
</dbReference>
<keyword evidence="3" id="KW-0882">Thioester bond</keyword>
<feature type="domain" description="Alpha-macroglobulin receptor-binding" evidence="11">
    <location>
        <begin position="1055"/>
        <end position="1144"/>
    </location>
</feature>
<dbReference type="EMBL" id="KE524843">
    <property type="protein sequence ID" value="KFB37487.1"/>
    <property type="molecule type" value="Genomic_DNA"/>
</dbReference>
<dbReference type="SUPFAM" id="SSF49410">
    <property type="entry name" value="Alpha-macroglobulin receptor domain"/>
    <property type="match status" value="1"/>
</dbReference>
<dbReference type="Pfam" id="PF07678">
    <property type="entry name" value="TED_complement"/>
    <property type="match status" value="1"/>
</dbReference>
<dbReference type="SMART" id="SM01360">
    <property type="entry name" value="A2M"/>
    <property type="match status" value="1"/>
</dbReference>
<dbReference type="InterPro" id="IPR050473">
    <property type="entry name" value="A2M/Complement_sys"/>
</dbReference>
<dbReference type="InterPro" id="IPR036595">
    <property type="entry name" value="A-macroglobulin_rcpt-bd_sf"/>
</dbReference>
<keyword evidence="14" id="KW-1185">Reference proteome</keyword>
<evidence type="ECO:0000256" key="8">
    <source>
        <dbReference type="ARBA" id="ARBA00078071"/>
    </source>
</evidence>
<dbReference type="InterPro" id="IPR011625">
    <property type="entry name" value="A2M_N_BRD"/>
</dbReference>
<dbReference type="InterPro" id="IPR001599">
    <property type="entry name" value="Macroglobln_a2"/>
</dbReference>
<dbReference type="FunFam" id="2.60.40.1930:FF:000001">
    <property type="entry name" value="CD109 isoform 3"/>
    <property type="match status" value="1"/>
</dbReference>
<dbReference type="OMA" id="EISAFAM"/>
<dbReference type="Pfam" id="PF01835">
    <property type="entry name" value="MG2"/>
    <property type="match status" value="1"/>
</dbReference>
<evidence type="ECO:0000256" key="3">
    <source>
        <dbReference type="ARBA" id="ARBA00022966"/>
    </source>
</evidence>
<dbReference type="Pfam" id="PF07677">
    <property type="entry name" value="A2M_recep"/>
    <property type="match status" value="1"/>
</dbReference>
<dbReference type="Gene3D" id="2.60.120.1540">
    <property type="match status" value="1"/>
</dbReference>
<evidence type="ECO:0000313" key="14">
    <source>
        <dbReference type="Proteomes" id="UP000030765"/>
    </source>
</evidence>
<dbReference type="GO" id="GO:0002376">
    <property type="term" value="P:immune system process"/>
    <property type="evidence" value="ECO:0007669"/>
    <property type="project" value="UniProtKB-KW"/>
</dbReference>
<dbReference type="Proteomes" id="UP000030765">
    <property type="component" value="Unassembled WGS sequence"/>
</dbReference>
<dbReference type="AlphaFoldDB" id="A0A084VHP3"/>
<dbReference type="Pfam" id="PF07703">
    <property type="entry name" value="A2M_BRD"/>
    <property type="match status" value="1"/>
</dbReference>
<evidence type="ECO:0000313" key="12">
    <source>
        <dbReference type="EMBL" id="KFB37487.1"/>
    </source>
</evidence>
<feature type="domain" description="Alpha-2-macroglobulin" evidence="10">
    <location>
        <begin position="454"/>
        <end position="544"/>
    </location>
</feature>
<dbReference type="Pfam" id="PF00207">
    <property type="entry name" value="A2M"/>
    <property type="match status" value="1"/>
</dbReference>
<dbReference type="InterPro" id="IPR011626">
    <property type="entry name" value="Alpha-macroglobulin_TED"/>
</dbReference>
<dbReference type="EnsemblMetazoa" id="ASIC004708-RA">
    <property type="protein sequence ID" value="ASIC004708-PA"/>
    <property type="gene ID" value="ASIC004708"/>
</dbReference>
<keyword evidence="4" id="KW-1015">Disulfide bond</keyword>
<dbReference type="OrthoDB" id="9998011at2759"/>
<organism evidence="12">
    <name type="scientific">Anopheles sinensis</name>
    <name type="common">Mosquito</name>
    <dbReference type="NCBI Taxonomy" id="74873"/>
    <lineage>
        <taxon>Eukaryota</taxon>
        <taxon>Metazoa</taxon>
        <taxon>Ecdysozoa</taxon>
        <taxon>Arthropoda</taxon>
        <taxon>Hexapoda</taxon>
        <taxon>Insecta</taxon>
        <taxon>Pterygota</taxon>
        <taxon>Neoptera</taxon>
        <taxon>Endopterygota</taxon>
        <taxon>Diptera</taxon>
        <taxon>Nematocera</taxon>
        <taxon>Culicoidea</taxon>
        <taxon>Culicidae</taxon>
        <taxon>Anophelinae</taxon>
        <taxon>Anopheles</taxon>
    </lineage>
</organism>
<evidence type="ECO:0000259" key="9">
    <source>
        <dbReference type="SMART" id="SM01359"/>
    </source>
</evidence>
<evidence type="ECO:0000256" key="2">
    <source>
        <dbReference type="ARBA" id="ARBA00022859"/>
    </source>
</evidence>
<evidence type="ECO:0000256" key="1">
    <source>
        <dbReference type="ARBA" id="ARBA00022729"/>
    </source>
</evidence>
<dbReference type="VEuPathDB" id="VectorBase:ASIC004708"/>
<dbReference type="STRING" id="74873.A0A084VHP3"/>
<gene>
    <name evidence="12" type="ORF">ZHAS_00004708</name>
</gene>
<dbReference type="Gene3D" id="2.60.40.10">
    <property type="entry name" value="Immunoglobulins"/>
    <property type="match status" value="2"/>
</dbReference>
<accession>A0A084VHP3</accession>
<evidence type="ECO:0000256" key="7">
    <source>
        <dbReference type="ARBA" id="ARBA00063781"/>
    </source>
</evidence>
<keyword evidence="2" id="KW-0391">Immunity</keyword>
<dbReference type="InterPro" id="IPR008930">
    <property type="entry name" value="Terpenoid_cyclase/PrenylTrfase"/>
</dbReference>
<dbReference type="InterPro" id="IPR049135">
    <property type="entry name" value="TEP1_CUB2"/>
</dbReference>
<dbReference type="SUPFAM" id="SSF48239">
    <property type="entry name" value="Terpenoid cyclases/Protein prenyltransferases"/>
    <property type="match status" value="1"/>
</dbReference>
<evidence type="ECO:0000313" key="13">
    <source>
        <dbReference type="EnsemblMetazoa" id="ASIC004708-PA"/>
    </source>
</evidence>
<dbReference type="Pfam" id="PF21412">
    <property type="entry name" value="TEP1_CUB2"/>
    <property type="match status" value="1"/>
</dbReference>
<dbReference type="Gene3D" id="2.60.40.1930">
    <property type="match status" value="2"/>
</dbReference>
<dbReference type="Gene3D" id="2.20.130.20">
    <property type="match status" value="2"/>
</dbReference>
<evidence type="ECO:0000256" key="6">
    <source>
        <dbReference type="ARBA" id="ARBA00057615"/>
    </source>
</evidence>
<evidence type="ECO:0000259" key="11">
    <source>
        <dbReference type="SMART" id="SM01361"/>
    </source>
</evidence>
<dbReference type="InterPro" id="IPR002890">
    <property type="entry name" value="MG2"/>
</dbReference>
<name>A0A084VHP3_ANOSI</name>
<feature type="domain" description="Alpha-2-macroglobulin bait region" evidence="9">
    <location>
        <begin position="249"/>
        <end position="381"/>
    </location>
</feature>
<keyword evidence="5" id="KW-0325">Glycoprotein</keyword>
<dbReference type="GO" id="GO:0005615">
    <property type="term" value="C:extracellular space"/>
    <property type="evidence" value="ECO:0007669"/>
    <property type="project" value="InterPro"/>
</dbReference>
<reference evidence="12 14" key="1">
    <citation type="journal article" date="2014" name="BMC Genomics">
        <title>Genome sequence of Anopheles sinensis provides insight into genetics basis of mosquito competence for malaria parasites.</title>
        <authorList>
            <person name="Zhou D."/>
            <person name="Zhang D."/>
            <person name="Ding G."/>
            <person name="Shi L."/>
            <person name="Hou Q."/>
            <person name="Ye Y."/>
            <person name="Xu Y."/>
            <person name="Zhou H."/>
            <person name="Xiong C."/>
            <person name="Li S."/>
            <person name="Yu J."/>
            <person name="Hong S."/>
            <person name="Yu X."/>
            <person name="Zou P."/>
            <person name="Chen C."/>
            <person name="Chang X."/>
            <person name="Wang W."/>
            <person name="Lv Y."/>
            <person name="Sun Y."/>
            <person name="Ma L."/>
            <person name="Shen B."/>
            <person name="Zhu C."/>
        </authorList>
    </citation>
    <scope>NUCLEOTIDE SEQUENCE [LARGE SCALE GENOMIC DNA]</scope>
</reference>
<dbReference type="InterPro" id="IPR009048">
    <property type="entry name" value="A-macroglobulin_rcpt-bd"/>
</dbReference>
<evidence type="ECO:0000256" key="4">
    <source>
        <dbReference type="ARBA" id="ARBA00023157"/>
    </source>
</evidence>
<dbReference type="PANTHER" id="PTHR11412:SF136">
    <property type="entry name" value="CD109 ANTIGEN"/>
    <property type="match status" value="1"/>
</dbReference>
<dbReference type="PANTHER" id="PTHR11412">
    <property type="entry name" value="MACROGLOBULIN / COMPLEMENT"/>
    <property type="match status" value="1"/>
</dbReference>